<evidence type="ECO:0000313" key="2">
    <source>
        <dbReference type="Proteomes" id="UP000021369"/>
    </source>
</evidence>
<dbReference type="AlphaFoldDB" id="A0A011W016"/>
<gene>
    <name evidence="1" type="ORF">RASY3_00990</name>
</gene>
<dbReference type="Proteomes" id="UP000021369">
    <property type="component" value="Unassembled WGS sequence"/>
</dbReference>
<organism evidence="1 2">
    <name type="scientific">Ruminococcus albus SY3</name>
    <dbReference type="NCBI Taxonomy" id="1341156"/>
    <lineage>
        <taxon>Bacteria</taxon>
        <taxon>Bacillati</taxon>
        <taxon>Bacillota</taxon>
        <taxon>Clostridia</taxon>
        <taxon>Eubacteriales</taxon>
        <taxon>Oscillospiraceae</taxon>
        <taxon>Ruminococcus</taxon>
    </lineage>
</organism>
<comment type="caution">
    <text evidence="1">The sequence shown here is derived from an EMBL/GenBank/DDBJ whole genome shotgun (WGS) entry which is preliminary data.</text>
</comment>
<proteinExistence type="predicted"/>
<accession>A0A011W016</accession>
<dbReference type="EMBL" id="JEOB01000001">
    <property type="protein sequence ID" value="EXM40921.1"/>
    <property type="molecule type" value="Genomic_DNA"/>
</dbReference>
<dbReference type="OrthoDB" id="2606712at2"/>
<sequence>MSNTFGLTGKSDDKEYFRLSNAASDEMIHALVAAGSALAETEREKLMIVWLGDQHTYICGIGNVGFDIVEMPWTKDGFESEKAFILRCVEAAKNKLWWDRLGPELEGILKEELVIPWLESFGKLVEKMTVELVDEEERTEWLSWFGKLGKENIIREYPTCEKHKGILLSMYGCRFCVELNENGG</sequence>
<dbReference type="PATRIC" id="fig|1341156.4.peg.731"/>
<dbReference type="RefSeq" id="WP_037284324.1">
    <property type="nucleotide sequence ID" value="NZ_JEOB01000001.1"/>
</dbReference>
<protein>
    <submittedName>
        <fullName evidence="1">Uncharacterized protein</fullName>
    </submittedName>
</protein>
<reference evidence="1 2" key="1">
    <citation type="submission" date="2013-06" db="EMBL/GenBank/DDBJ databases">
        <title>Rumen cellulosomics: divergent fiber-degrading strategies revealed by comparative genome-wide analysis of six Ruminococcal strains.</title>
        <authorList>
            <person name="Dassa B."/>
            <person name="Borovok I."/>
            <person name="Lamed R."/>
            <person name="Flint H."/>
            <person name="Yeoman C.J."/>
            <person name="White B."/>
            <person name="Bayer E.A."/>
        </authorList>
    </citation>
    <scope>NUCLEOTIDE SEQUENCE [LARGE SCALE GENOMIC DNA]</scope>
    <source>
        <strain evidence="1 2">SY3</strain>
    </source>
</reference>
<evidence type="ECO:0000313" key="1">
    <source>
        <dbReference type="EMBL" id="EXM40921.1"/>
    </source>
</evidence>
<name>A0A011W016_RUMAL</name>
<keyword evidence="2" id="KW-1185">Reference proteome</keyword>